<dbReference type="Proteomes" id="UP000259157">
    <property type="component" value="Segment"/>
</dbReference>
<gene>
    <name evidence="2" type="primary">82</name>
    <name evidence="2" type="ORF">SEA_STEAMY_82</name>
</gene>
<dbReference type="RefSeq" id="YP_010061869.1">
    <property type="nucleotide sequence ID" value="NC_054787.1"/>
</dbReference>
<accession>A0A345L0Q4</accession>
<sequence>MFTLTTTKVGSDHTGTVTGSHRAVVIDHLEASAARHGFEVFARSEDGTWGDICRDGMVVGEWKLTEV</sequence>
<organism evidence="2 3">
    <name type="scientific">Mycobacterium phage Steamy</name>
    <dbReference type="NCBI Taxonomy" id="2250309"/>
    <lineage>
        <taxon>Viruses</taxon>
        <taxon>Duplodnaviria</taxon>
        <taxon>Heunggongvirae</taxon>
        <taxon>Uroviricota</taxon>
        <taxon>Caudoviricetes</taxon>
        <taxon>Pharaohvirus</taxon>
        <taxon>Pharaohvirus steamy</taxon>
    </lineage>
</organism>
<dbReference type="KEGG" id="vg:64871496"/>
<name>A0A345L0Q4_9CAUD</name>
<dbReference type="Pfam" id="PF23794">
    <property type="entry name" value="Phage_Gp84"/>
    <property type="match status" value="1"/>
</dbReference>
<dbReference type="InterPro" id="IPR056577">
    <property type="entry name" value="Phage_Gp84"/>
</dbReference>
<evidence type="ECO:0000313" key="2">
    <source>
        <dbReference type="EMBL" id="AXH48856.1"/>
    </source>
</evidence>
<reference evidence="3" key="1">
    <citation type="submission" date="2018-06" db="EMBL/GenBank/DDBJ databases">
        <authorList>
            <person name="Zhirakovskaya E."/>
        </authorList>
    </citation>
    <scope>NUCLEOTIDE SEQUENCE [LARGE SCALE GENOMIC DNA]</scope>
</reference>
<dbReference type="GeneID" id="64871496"/>
<protein>
    <recommendedName>
        <fullName evidence="1">Gp84-like domain-containing protein</fullName>
    </recommendedName>
</protein>
<evidence type="ECO:0000259" key="1">
    <source>
        <dbReference type="Pfam" id="PF23794"/>
    </source>
</evidence>
<proteinExistence type="predicted"/>
<dbReference type="EMBL" id="MH513984">
    <property type="protein sequence ID" value="AXH48856.1"/>
    <property type="molecule type" value="Genomic_DNA"/>
</dbReference>
<feature type="domain" description="Gp84-like" evidence="1">
    <location>
        <begin position="1"/>
        <end position="66"/>
    </location>
</feature>
<evidence type="ECO:0000313" key="3">
    <source>
        <dbReference type="Proteomes" id="UP000259157"/>
    </source>
</evidence>
<keyword evidence="3" id="KW-1185">Reference proteome</keyword>